<dbReference type="Proteomes" id="UP000821845">
    <property type="component" value="Chromosome 1"/>
</dbReference>
<accession>A0ACB7TP73</accession>
<gene>
    <name evidence="1" type="ORF">HPB50_022464</name>
</gene>
<evidence type="ECO:0000313" key="1">
    <source>
        <dbReference type="EMBL" id="KAH6948026.1"/>
    </source>
</evidence>
<keyword evidence="2" id="KW-1185">Reference proteome</keyword>
<sequence>MLTGAWWNIDMSKISNCWRKAGLIKAPAQLEDNLEEIHSDPGDLWTEVEELLPNVSSFNDYVKSDSAALTSPDMTTEENVNSVRDISSDNDDDLKKEDSVSPNTEEDESVSHSDVLVHMNKVRTYVDWCSDVPDEVLRKWKVSRHT</sequence>
<reference evidence="1" key="1">
    <citation type="submission" date="2020-05" db="EMBL/GenBank/DDBJ databases">
        <title>Large-scale comparative analyses of tick genomes elucidate their genetic diversity and vector capacities.</title>
        <authorList>
            <person name="Jia N."/>
            <person name="Wang J."/>
            <person name="Shi W."/>
            <person name="Du L."/>
            <person name="Sun Y."/>
            <person name="Zhan W."/>
            <person name="Jiang J."/>
            <person name="Wang Q."/>
            <person name="Zhang B."/>
            <person name="Ji P."/>
            <person name="Sakyi L.B."/>
            <person name="Cui X."/>
            <person name="Yuan T."/>
            <person name="Jiang B."/>
            <person name="Yang W."/>
            <person name="Lam T.T.-Y."/>
            <person name="Chang Q."/>
            <person name="Ding S."/>
            <person name="Wang X."/>
            <person name="Zhu J."/>
            <person name="Ruan X."/>
            <person name="Zhao L."/>
            <person name="Wei J."/>
            <person name="Que T."/>
            <person name="Du C."/>
            <person name="Cheng J."/>
            <person name="Dai P."/>
            <person name="Han X."/>
            <person name="Huang E."/>
            <person name="Gao Y."/>
            <person name="Liu J."/>
            <person name="Shao H."/>
            <person name="Ye R."/>
            <person name="Li L."/>
            <person name="Wei W."/>
            <person name="Wang X."/>
            <person name="Wang C."/>
            <person name="Yang T."/>
            <person name="Huo Q."/>
            <person name="Li W."/>
            <person name="Guo W."/>
            <person name="Chen H."/>
            <person name="Zhou L."/>
            <person name="Ni X."/>
            <person name="Tian J."/>
            <person name="Zhou Y."/>
            <person name="Sheng Y."/>
            <person name="Liu T."/>
            <person name="Pan Y."/>
            <person name="Xia L."/>
            <person name="Li J."/>
            <person name="Zhao F."/>
            <person name="Cao W."/>
        </authorList>
    </citation>
    <scope>NUCLEOTIDE SEQUENCE</scope>
    <source>
        <strain evidence="1">Hyas-2018</strain>
    </source>
</reference>
<name>A0ACB7TP73_HYAAI</name>
<protein>
    <submittedName>
        <fullName evidence="1">Uncharacterized protein</fullName>
    </submittedName>
</protein>
<evidence type="ECO:0000313" key="2">
    <source>
        <dbReference type="Proteomes" id="UP000821845"/>
    </source>
</evidence>
<proteinExistence type="predicted"/>
<organism evidence="1 2">
    <name type="scientific">Hyalomma asiaticum</name>
    <name type="common">Tick</name>
    <dbReference type="NCBI Taxonomy" id="266040"/>
    <lineage>
        <taxon>Eukaryota</taxon>
        <taxon>Metazoa</taxon>
        <taxon>Ecdysozoa</taxon>
        <taxon>Arthropoda</taxon>
        <taxon>Chelicerata</taxon>
        <taxon>Arachnida</taxon>
        <taxon>Acari</taxon>
        <taxon>Parasitiformes</taxon>
        <taxon>Ixodida</taxon>
        <taxon>Ixodoidea</taxon>
        <taxon>Ixodidae</taxon>
        <taxon>Hyalomminae</taxon>
        <taxon>Hyalomma</taxon>
    </lineage>
</organism>
<comment type="caution">
    <text evidence="1">The sequence shown here is derived from an EMBL/GenBank/DDBJ whole genome shotgun (WGS) entry which is preliminary data.</text>
</comment>
<dbReference type="EMBL" id="CM023481">
    <property type="protein sequence ID" value="KAH6948026.1"/>
    <property type="molecule type" value="Genomic_DNA"/>
</dbReference>